<dbReference type="InterPro" id="IPR007213">
    <property type="entry name" value="Ppm1/Ppm2/Tcmp"/>
</dbReference>
<dbReference type="Gene3D" id="3.40.50.150">
    <property type="entry name" value="Vaccinia Virus protein VP39"/>
    <property type="match status" value="1"/>
</dbReference>
<dbReference type="InterPro" id="IPR029063">
    <property type="entry name" value="SAM-dependent_MTases_sf"/>
</dbReference>
<keyword evidence="1" id="KW-0489">Methyltransferase</keyword>
<reference evidence="4" key="1">
    <citation type="submission" date="2010-12" db="EMBL/GenBank/DDBJ databases">
        <title>The genome sequence of Filifactor alocis strain ATCC 35896.</title>
        <authorList>
            <consortium name="The Broad Institute Genome Sequencing Platform"/>
            <person name="Ward D."/>
            <person name="Earl A."/>
            <person name="Feldgarden M."/>
            <person name="Young S.K."/>
            <person name="Gargeya S."/>
            <person name="Zeng Q."/>
            <person name="Alvarado L."/>
            <person name="Berlin A."/>
            <person name="Bochicchio J."/>
            <person name="Chapman S.B."/>
            <person name="Chen Z."/>
            <person name="Freedman E."/>
            <person name="Gellesch M."/>
            <person name="Goldberg J."/>
            <person name="Griggs A."/>
            <person name="Gujja S."/>
            <person name="Heilman E."/>
            <person name="Heiman D."/>
            <person name="Howarth C."/>
            <person name="Mehta T."/>
            <person name="Neiman D."/>
            <person name="Pearson M."/>
            <person name="Roberts A."/>
            <person name="Saif S."/>
            <person name="Shea T."/>
            <person name="Shenoy N."/>
            <person name="Sisk P."/>
            <person name="Stolte C."/>
            <person name="Sykes S."/>
            <person name="White J."/>
            <person name="Yandava C."/>
            <person name="Izard J."/>
            <person name="Blanton J.M."/>
            <person name="Baranova O.V."/>
            <person name="Tanner A.C."/>
            <person name="Dewhirst F.E."/>
            <person name="Haas B."/>
            <person name="Nusbaum C."/>
            <person name="Birren B."/>
        </authorList>
    </citation>
    <scope>NUCLEOTIDE SEQUENCE [LARGE SCALE GENOMIC DNA]</scope>
    <source>
        <strain evidence="4">ATCC 35896 / D40 B5</strain>
    </source>
</reference>
<keyword evidence="2" id="KW-0808">Transferase</keyword>
<gene>
    <name evidence="3" type="ordered locus">HMPREF0389_00911</name>
</gene>
<sequence>MKLKLDGVAETLFITLYIRAKDAMSDKPILNDKLSLEIMKKIDYDFDKFNSSKGSYFGTLARIRVMDREAKKFIEEHPNCTVVSVGCGLDTRFERIDNGKIKWYNLDFPEVIEARKNLLQPNDRVVDIPKSALDSTWTTEIAKSEEPILIISEGVLMYFSEEEVKQFLEILTDSFEEFEAQFDFSHTFLLNKGKKHDTVKHMNAEFRYGIVDGSEILKLNPKLKQTACINFTDELSTFKLGVFRLALPLLRKVNNRLCKYVYSNKQEKEMI</sequence>
<accession>D6GQD6</accession>
<evidence type="ECO:0000256" key="1">
    <source>
        <dbReference type="ARBA" id="ARBA00022603"/>
    </source>
</evidence>
<dbReference type="PANTHER" id="PTHR43619:SF2">
    <property type="entry name" value="S-ADENOSYL-L-METHIONINE-DEPENDENT METHYLTRANSFERASES SUPERFAMILY PROTEIN"/>
    <property type="match status" value="1"/>
</dbReference>
<evidence type="ECO:0000313" key="3">
    <source>
        <dbReference type="EMBL" id="EFE28989.1"/>
    </source>
</evidence>
<dbReference type="AlphaFoldDB" id="D6GQD6"/>
<name>D6GQD6_FILAD</name>
<dbReference type="InterPro" id="IPR016874">
    <property type="entry name" value="TcmP-like"/>
</dbReference>
<dbReference type="RefSeq" id="WP_014262903.1">
    <property type="nucleotide sequence ID" value="NC_016630.1"/>
</dbReference>
<proteinExistence type="predicted"/>
<protein>
    <submittedName>
        <fullName evidence="3">O-methyltransferase domain protein</fullName>
    </submittedName>
</protein>
<evidence type="ECO:0000313" key="4">
    <source>
        <dbReference type="Proteomes" id="UP000007468"/>
    </source>
</evidence>
<keyword evidence="4" id="KW-1185">Reference proteome</keyword>
<dbReference type="Proteomes" id="UP000007468">
    <property type="component" value="Chromosome"/>
</dbReference>
<organism evidence="3 4">
    <name type="scientific">Filifactor alocis (strain ATCC 35896 / CCUG 47790 / D40 B5)</name>
    <name type="common">Fusobacterium alocis</name>
    <dbReference type="NCBI Taxonomy" id="546269"/>
    <lineage>
        <taxon>Bacteria</taxon>
        <taxon>Bacillati</taxon>
        <taxon>Bacillota</taxon>
        <taxon>Clostridia</taxon>
        <taxon>Peptostreptococcales</taxon>
        <taxon>Filifactoraceae</taxon>
        <taxon>Filifactor</taxon>
    </lineage>
</organism>
<dbReference type="PANTHER" id="PTHR43619">
    <property type="entry name" value="S-ADENOSYL-L-METHIONINE-DEPENDENT METHYLTRANSFERASE YKTD-RELATED"/>
    <property type="match status" value="1"/>
</dbReference>
<dbReference type="GO" id="GO:0008168">
    <property type="term" value="F:methyltransferase activity"/>
    <property type="evidence" value="ECO:0007669"/>
    <property type="project" value="UniProtKB-KW"/>
</dbReference>
<dbReference type="Pfam" id="PF04072">
    <property type="entry name" value="LCM"/>
    <property type="match status" value="1"/>
</dbReference>
<dbReference type="eggNOG" id="COG3315">
    <property type="taxonomic scope" value="Bacteria"/>
</dbReference>
<dbReference type="OrthoDB" id="9800233at2"/>
<dbReference type="STRING" id="546269.HMPREF0389_00911"/>
<dbReference type="GO" id="GO:0032259">
    <property type="term" value="P:methylation"/>
    <property type="evidence" value="ECO:0007669"/>
    <property type="project" value="UniProtKB-KW"/>
</dbReference>
<dbReference type="KEGG" id="faa:HMPREF0389_00911"/>
<dbReference type="EMBL" id="CP002390">
    <property type="protein sequence ID" value="EFE28989.1"/>
    <property type="molecule type" value="Genomic_DNA"/>
</dbReference>
<dbReference type="SUPFAM" id="SSF53335">
    <property type="entry name" value="S-adenosyl-L-methionine-dependent methyltransferases"/>
    <property type="match status" value="1"/>
</dbReference>
<evidence type="ECO:0000256" key="2">
    <source>
        <dbReference type="ARBA" id="ARBA00022679"/>
    </source>
</evidence>
<dbReference type="PIRSF" id="PIRSF028177">
    <property type="entry name" value="Polyketide_synth_Omtfrase_TcmP"/>
    <property type="match status" value="1"/>
</dbReference>